<dbReference type="VEuPathDB" id="VectorBase:SCAU013780"/>
<keyword evidence="2" id="KW-1185">Reference proteome</keyword>
<name>A0A1I8Q493_STOCA</name>
<dbReference type="AlphaFoldDB" id="A0A1I8Q493"/>
<proteinExistence type="predicted"/>
<dbReference type="Proteomes" id="UP000095300">
    <property type="component" value="Unassembled WGS sequence"/>
</dbReference>
<evidence type="ECO:0000313" key="1">
    <source>
        <dbReference type="EnsemblMetazoa" id="SCAU013780-PA"/>
    </source>
</evidence>
<dbReference type="EnsemblMetazoa" id="SCAU013780-RA">
    <property type="protein sequence ID" value="SCAU013780-PA"/>
    <property type="gene ID" value="SCAU013780"/>
</dbReference>
<evidence type="ECO:0000313" key="2">
    <source>
        <dbReference type="Proteomes" id="UP000095300"/>
    </source>
</evidence>
<sequence>MSTTHLFFVNNSLKISLYDQISVPCFSKHDLIYLTYDFDLLEEEEDTSYRDFGNLNYEHLVGMVYQVNWDEIFTLLTVDQQTAFMTDNILRLYDATVPIRIKRASAMVQFKNQGAYRG</sequence>
<gene>
    <name evidence="1" type="primary">106093188</name>
</gene>
<accession>A0A1I8Q493</accession>
<protein>
    <submittedName>
        <fullName evidence="1">Uncharacterized protein</fullName>
    </submittedName>
</protein>
<reference evidence="1" key="1">
    <citation type="submission" date="2020-05" db="UniProtKB">
        <authorList>
            <consortium name="EnsemblMetazoa"/>
        </authorList>
    </citation>
    <scope>IDENTIFICATION</scope>
    <source>
        <strain evidence="1">USDA</strain>
    </source>
</reference>
<organism evidence="1 2">
    <name type="scientific">Stomoxys calcitrans</name>
    <name type="common">Stable fly</name>
    <name type="synonym">Conops calcitrans</name>
    <dbReference type="NCBI Taxonomy" id="35570"/>
    <lineage>
        <taxon>Eukaryota</taxon>
        <taxon>Metazoa</taxon>
        <taxon>Ecdysozoa</taxon>
        <taxon>Arthropoda</taxon>
        <taxon>Hexapoda</taxon>
        <taxon>Insecta</taxon>
        <taxon>Pterygota</taxon>
        <taxon>Neoptera</taxon>
        <taxon>Endopterygota</taxon>
        <taxon>Diptera</taxon>
        <taxon>Brachycera</taxon>
        <taxon>Muscomorpha</taxon>
        <taxon>Muscoidea</taxon>
        <taxon>Muscidae</taxon>
        <taxon>Stomoxys</taxon>
    </lineage>
</organism>